<organism evidence="2 3">
    <name type="scientific">Fluviicola chungangensis</name>
    <dbReference type="NCBI Taxonomy" id="2597671"/>
    <lineage>
        <taxon>Bacteria</taxon>
        <taxon>Pseudomonadati</taxon>
        <taxon>Bacteroidota</taxon>
        <taxon>Flavobacteriia</taxon>
        <taxon>Flavobacteriales</taxon>
        <taxon>Crocinitomicaceae</taxon>
        <taxon>Fluviicola</taxon>
    </lineage>
</organism>
<dbReference type="RefSeq" id="WP_144334204.1">
    <property type="nucleotide sequence ID" value="NZ_VLPL01000009.1"/>
</dbReference>
<dbReference type="Proteomes" id="UP000316008">
    <property type="component" value="Unassembled WGS sequence"/>
</dbReference>
<dbReference type="InterPro" id="IPR011990">
    <property type="entry name" value="TPR-like_helical_dom_sf"/>
</dbReference>
<name>A0A556MJL8_9FLAO</name>
<evidence type="ECO:0000259" key="1">
    <source>
        <dbReference type="SMART" id="SM00382"/>
    </source>
</evidence>
<comment type="caution">
    <text evidence="2">The sequence shown here is derived from an EMBL/GenBank/DDBJ whole genome shotgun (WGS) entry which is preliminary data.</text>
</comment>
<keyword evidence="3" id="KW-1185">Reference proteome</keyword>
<dbReference type="SMART" id="SM00382">
    <property type="entry name" value="AAA"/>
    <property type="match status" value="1"/>
</dbReference>
<proteinExistence type="predicted"/>
<dbReference type="AlphaFoldDB" id="A0A556MJL8"/>
<dbReference type="InterPro" id="IPR003593">
    <property type="entry name" value="AAA+_ATPase"/>
</dbReference>
<dbReference type="Pfam" id="PF25199">
    <property type="entry name" value="nSTAND_NTPase5"/>
    <property type="match status" value="1"/>
</dbReference>
<feature type="domain" description="AAA+ ATPase" evidence="1">
    <location>
        <begin position="364"/>
        <end position="470"/>
    </location>
</feature>
<dbReference type="OrthoDB" id="1688888at2"/>
<dbReference type="EMBL" id="VLPL01000009">
    <property type="protein sequence ID" value="TSJ40076.1"/>
    <property type="molecule type" value="Genomic_DNA"/>
</dbReference>
<dbReference type="InterPro" id="IPR027417">
    <property type="entry name" value="P-loop_NTPase"/>
</dbReference>
<dbReference type="InterPro" id="IPR057574">
    <property type="entry name" value="nSTAND_NTPase5_dom"/>
</dbReference>
<dbReference type="SUPFAM" id="SSF52540">
    <property type="entry name" value="P-loop containing nucleoside triphosphate hydrolases"/>
    <property type="match status" value="1"/>
</dbReference>
<protein>
    <recommendedName>
        <fullName evidence="1">AAA+ ATPase domain-containing protein</fullName>
    </recommendedName>
</protein>
<gene>
    <name evidence="2" type="ORF">FO442_15875</name>
</gene>
<reference evidence="2 3" key="1">
    <citation type="submission" date="2019-07" db="EMBL/GenBank/DDBJ databases">
        <authorList>
            <person name="Huq M.A."/>
        </authorList>
    </citation>
    <scope>NUCLEOTIDE SEQUENCE [LARGE SCALE GENOMIC DNA]</scope>
    <source>
        <strain evidence="2 3">MAH-3</strain>
    </source>
</reference>
<dbReference type="SUPFAM" id="SSF48452">
    <property type="entry name" value="TPR-like"/>
    <property type="match status" value="1"/>
</dbReference>
<evidence type="ECO:0000313" key="2">
    <source>
        <dbReference type="EMBL" id="TSJ40076.1"/>
    </source>
</evidence>
<sequence length="847" mass="97330">MFEEQDEKYLIRLLGRNEVVLFLGAGFSLDAKNKIGESFPTGWALGEKLWQFLGYPGEYDGTSLPILYQAFIGAGIKRDLKTNFLNENLSSGDIPSSYNRITIPYWYKIYTINIDDIVQKVYARKGKKLRELIFPHDEFKERDQSLDEIHIVHLHGKLPCIPEDVVFSTKQYARAGLREQPLYSQFVYDYATHPTIFIGTDLNEPLFERYIESREGREGFGELRPRSFIITPSISPVKAQILKNDYNVHHIVGTTEDFFNWLESKASNLPDKNEILKQTFPNLLNVLEFATVSNINTKSVSDFAETFKRVPKEYTISNTRSAYLLGTNPSWNDIYNNLDIPRTISNNIYNQLFDLCTRQHPNTKQKVFSIIGTAGSGKSTIIKRLGLNLSQNGITVFITDSDFLPRIDKIVDVLAAIKDRVVLIFDNATSVLSQIPNLVHAFAKLENPPIILFSVRTNLKDKLVYYTDPDITEHFSYTIPNLDDDEITALIAKLDQYNLLSKLKGMSDARRFSEFKFRAKKQILVAMKEATNGMSFNEIIQSEFDSIEPFEAKILCLCIALNTELGFSNSKQDFVGFSEANHIETLHYLHNVLDGTINWVGNSGNFMIRHRILADYMIRHCANLNMLKTAYIRVLSVLAPELINSQYSKKFSLYKSLINHKILFFRFQNDINMAREVYDSITSYFHYDAQFWLQYGSLELEGNGGNFILAENYINQAESIDPKNIHIQNAKCNLFYKMSTIQDDYSHALDYKQQADQLSNQLMISHGDKDPHIPHIHCRGTYYFIMKWITNREARTNELEMLRKKINSSASQHPRDKKLQIAADAINRAYLLQATLDPSIISPEIPD</sequence>
<dbReference type="CDD" id="cd01983">
    <property type="entry name" value="SIMIBI"/>
    <property type="match status" value="1"/>
</dbReference>
<accession>A0A556MJL8</accession>
<dbReference type="Pfam" id="PF13289">
    <property type="entry name" value="SIR2_2"/>
    <property type="match status" value="1"/>
</dbReference>
<evidence type="ECO:0000313" key="3">
    <source>
        <dbReference type="Proteomes" id="UP000316008"/>
    </source>
</evidence>